<accession>A0A6J5RDR9</accession>
<organism evidence="1">
    <name type="scientific">uncultured Caudovirales phage</name>
    <dbReference type="NCBI Taxonomy" id="2100421"/>
    <lineage>
        <taxon>Viruses</taxon>
        <taxon>Duplodnaviria</taxon>
        <taxon>Heunggongvirae</taxon>
        <taxon>Uroviricota</taxon>
        <taxon>Caudoviricetes</taxon>
        <taxon>Peduoviridae</taxon>
        <taxon>Maltschvirus</taxon>
        <taxon>Maltschvirus maltsch</taxon>
    </lineage>
</organism>
<dbReference type="EMBL" id="LR797148">
    <property type="protein sequence ID" value="CAB4190625.1"/>
    <property type="molecule type" value="Genomic_DNA"/>
</dbReference>
<evidence type="ECO:0000313" key="1">
    <source>
        <dbReference type="EMBL" id="CAB4190625.1"/>
    </source>
</evidence>
<reference evidence="1" key="1">
    <citation type="submission" date="2020-05" db="EMBL/GenBank/DDBJ databases">
        <authorList>
            <person name="Chiriac C."/>
            <person name="Salcher M."/>
            <person name="Ghai R."/>
            <person name="Kavagutti S V."/>
        </authorList>
    </citation>
    <scope>NUCLEOTIDE SEQUENCE</scope>
</reference>
<sequence length="372" mass="41787">MNDFTRITWSSEKARSIWEPRIHQASNEWLEVEIRSVREGLRRNALVFNRVEDLPSVQIGTSNRFAVGHDCVELAHALETHDNETVGRLLGFPECCREFFDLTWGAGALDTTYQMALRGTLGPIQCNILGRWLGIRLVTHLPCSFDCEPTRKLGDAFGAMLSPEAAATVQEVLSWPAEWSALHGIAEVKYPVLKLSTRTTYTDDKLVVQREGTRYPEEGASGIVFPYQKQRVSTTVQFHRPAHRDNGFSSLQAQEESHAMVLAALAASPPRGTVLDLGCGNGRLLERVREQFQVPAMGVERDRLRAGSRLGIIVAELRDLPSLVLPSVDTLMVSERRFEESSWLYQWCKSAARQVLVYSYDAPVFAKVEVTR</sequence>
<protein>
    <submittedName>
        <fullName evidence="1">Methionine biosynthesis MetW</fullName>
    </submittedName>
</protein>
<gene>
    <name evidence="1" type="ORF">UFOVP1196_79</name>
</gene>
<dbReference type="Gene3D" id="3.40.50.150">
    <property type="entry name" value="Vaccinia Virus protein VP39"/>
    <property type="match status" value="1"/>
</dbReference>
<name>A0A6J5RDR9_9CAUD</name>
<dbReference type="InterPro" id="IPR010743">
    <property type="entry name" value="Methionine_synth_MetW"/>
</dbReference>
<proteinExistence type="predicted"/>
<dbReference type="SUPFAM" id="SSF53335">
    <property type="entry name" value="S-adenosyl-L-methionine-dependent methyltransferases"/>
    <property type="match status" value="1"/>
</dbReference>
<dbReference type="InterPro" id="IPR029063">
    <property type="entry name" value="SAM-dependent_MTases_sf"/>
</dbReference>
<dbReference type="Pfam" id="PF07021">
    <property type="entry name" value="MetW"/>
    <property type="match status" value="1"/>
</dbReference>